<reference evidence="8 9" key="1">
    <citation type="journal article" date="2016" name="Nat. Commun.">
        <title>Thousands of microbial genomes shed light on interconnected biogeochemical processes in an aquifer system.</title>
        <authorList>
            <person name="Anantharaman K."/>
            <person name="Brown C.T."/>
            <person name="Hug L.A."/>
            <person name="Sharon I."/>
            <person name="Castelle C.J."/>
            <person name="Probst A.J."/>
            <person name="Thomas B.C."/>
            <person name="Singh A."/>
            <person name="Wilkins M.J."/>
            <person name="Karaoz U."/>
            <person name="Brodie E.L."/>
            <person name="Williams K.H."/>
            <person name="Hubbard S.S."/>
            <person name="Banfield J.F."/>
        </authorList>
    </citation>
    <scope>NUCLEOTIDE SEQUENCE [LARGE SCALE GENOMIC DNA]</scope>
</reference>
<name>A0A1F7U3C4_9BACT</name>
<dbReference type="PANTHER" id="PTHR23513">
    <property type="entry name" value="INTEGRAL MEMBRANE EFFLUX PROTEIN-RELATED"/>
    <property type="match status" value="1"/>
</dbReference>
<feature type="transmembrane region" description="Helical" evidence="6">
    <location>
        <begin position="52"/>
        <end position="72"/>
    </location>
</feature>
<feature type="domain" description="Major facilitator superfamily (MFS) profile" evidence="7">
    <location>
        <begin position="14"/>
        <end position="208"/>
    </location>
</feature>
<feature type="transmembrane region" description="Helical" evidence="6">
    <location>
        <begin position="172"/>
        <end position="194"/>
    </location>
</feature>
<dbReference type="InterPro" id="IPR011701">
    <property type="entry name" value="MFS"/>
</dbReference>
<dbReference type="PROSITE" id="PS50850">
    <property type="entry name" value="MFS"/>
    <property type="match status" value="1"/>
</dbReference>
<sequence>MWPFRRKRPLVNRFIRYLIISDTVLFSATGLVAPIFAVFITDRIEGGDLTVVGLAATVFLATKSILQLPISWLLDRKKGERDDFLLMVAGSFLFTAVPLIYMVSTSPWHIYLAQFVFGMASAMNAPGWLALFTRHIDKEREAFSWALHSTSFQGGMAATAAIGAFVAKTFGFQTLFLLHAFFLALGSFILLFVYRDILDGDKKLGGRA</sequence>
<dbReference type="EMBL" id="MGDZ01000051">
    <property type="protein sequence ID" value="OGL72770.1"/>
    <property type="molecule type" value="Genomic_DNA"/>
</dbReference>
<proteinExistence type="predicted"/>
<feature type="transmembrane region" description="Helical" evidence="6">
    <location>
        <begin position="145"/>
        <end position="166"/>
    </location>
</feature>
<dbReference type="SUPFAM" id="SSF103473">
    <property type="entry name" value="MFS general substrate transporter"/>
    <property type="match status" value="1"/>
</dbReference>
<comment type="subcellular location">
    <subcellularLocation>
        <location evidence="1">Cell membrane</location>
        <topology evidence="1">Multi-pass membrane protein</topology>
    </subcellularLocation>
</comment>
<protein>
    <recommendedName>
        <fullName evidence="7">Major facilitator superfamily (MFS) profile domain-containing protein</fullName>
    </recommendedName>
</protein>
<accession>A0A1F7U3C4</accession>
<evidence type="ECO:0000256" key="6">
    <source>
        <dbReference type="SAM" id="Phobius"/>
    </source>
</evidence>
<evidence type="ECO:0000256" key="5">
    <source>
        <dbReference type="ARBA" id="ARBA00023136"/>
    </source>
</evidence>
<dbReference type="InterPro" id="IPR036259">
    <property type="entry name" value="MFS_trans_sf"/>
</dbReference>
<dbReference type="PANTHER" id="PTHR23513:SF6">
    <property type="entry name" value="MAJOR FACILITATOR SUPERFAMILY ASSOCIATED DOMAIN-CONTAINING PROTEIN"/>
    <property type="match status" value="1"/>
</dbReference>
<evidence type="ECO:0000313" key="8">
    <source>
        <dbReference type="EMBL" id="OGL72770.1"/>
    </source>
</evidence>
<keyword evidence="4 6" id="KW-1133">Transmembrane helix</keyword>
<evidence type="ECO:0000256" key="2">
    <source>
        <dbReference type="ARBA" id="ARBA00022475"/>
    </source>
</evidence>
<dbReference type="Pfam" id="PF07690">
    <property type="entry name" value="MFS_1"/>
    <property type="match status" value="1"/>
</dbReference>
<comment type="caution">
    <text evidence="8">The sequence shown here is derived from an EMBL/GenBank/DDBJ whole genome shotgun (WGS) entry which is preliminary data.</text>
</comment>
<evidence type="ECO:0000256" key="3">
    <source>
        <dbReference type="ARBA" id="ARBA00022692"/>
    </source>
</evidence>
<dbReference type="GO" id="GO:0005886">
    <property type="term" value="C:plasma membrane"/>
    <property type="evidence" value="ECO:0007669"/>
    <property type="project" value="UniProtKB-SubCell"/>
</dbReference>
<evidence type="ECO:0000256" key="4">
    <source>
        <dbReference type="ARBA" id="ARBA00022989"/>
    </source>
</evidence>
<feature type="transmembrane region" description="Helical" evidence="6">
    <location>
        <begin position="84"/>
        <end position="104"/>
    </location>
</feature>
<organism evidence="8 9">
    <name type="scientific">Candidatus Uhrbacteria bacterium RIFCSPHIGHO2_02_FULL_57_19</name>
    <dbReference type="NCBI Taxonomy" id="1802391"/>
    <lineage>
        <taxon>Bacteria</taxon>
        <taxon>Candidatus Uhriibacteriota</taxon>
    </lineage>
</organism>
<dbReference type="STRING" id="1802391.A3D72_02140"/>
<dbReference type="AlphaFoldDB" id="A0A1F7U3C4"/>
<keyword evidence="2" id="KW-1003">Cell membrane</keyword>
<dbReference type="Gene3D" id="1.20.1250.20">
    <property type="entry name" value="MFS general substrate transporter like domains"/>
    <property type="match status" value="1"/>
</dbReference>
<gene>
    <name evidence="8" type="ORF">A3D72_02140</name>
</gene>
<feature type="transmembrane region" description="Helical" evidence="6">
    <location>
        <begin position="110"/>
        <end position="133"/>
    </location>
</feature>
<evidence type="ECO:0000259" key="7">
    <source>
        <dbReference type="PROSITE" id="PS50850"/>
    </source>
</evidence>
<evidence type="ECO:0000313" key="9">
    <source>
        <dbReference type="Proteomes" id="UP000176303"/>
    </source>
</evidence>
<dbReference type="Proteomes" id="UP000176303">
    <property type="component" value="Unassembled WGS sequence"/>
</dbReference>
<dbReference type="InterPro" id="IPR020846">
    <property type="entry name" value="MFS_dom"/>
</dbReference>
<evidence type="ECO:0000256" key="1">
    <source>
        <dbReference type="ARBA" id="ARBA00004651"/>
    </source>
</evidence>
<keyword evidence="5 6" id="KW-0472">Membrane</keyword>
<keyword evidence="3 6" id="KW-0812">Transmembrane</keyword>
<feature type="transmembrane region" description="Helical" evidence="6">
    <location>
        <begin position="14"/>
        <end position="40"/>
    </location>
</feature>
<dbReference type="GO" id="GO:0022857">
    <property type="term" value="F:transmembrane transporter activity"/>
    <property type="evidence" value="ECO:0007669"/>
    <property type="project" value="InterPro"/>
</dbReference>